<evidence type="ECO:0000256" key="1">
    <source>
        <dbReference type="SAM" id="Phobius"/>
    </source>
</evidence>
<organism evidence="2 3">
    <name type="scientific">Gaoshiqia sediminis</name>
    <dbReference type="NCBI Taxonomy" id="2986998"/>
    <lineage>
        <taxon>Bacteria</taxon>
        <taxon>Pseudomonadati</taxon>
        <taxon>Bacteroidota</taxon>
        <taxon>Bacteroidia</taxon>
        <taxon>Marinilabiliales</taxon>
        <taxon>Prolixibacteraceae</taxon>
        <taxon>Gaoshiqia</taxon>
    </lineage>
</organism>
<reference evidence="2" key="1">
    <citation type="submission" date="2022-10" db="EMBL/GenBank/DDBJ databases">
        <title>Gaoshiqiia sediminis gen. nov., sp. nov., isolated from coastal sediment.</title>
        <authorList>
            <person name="Yu W.X."/>
            <person name="Mu D.S."/>
            <person name="Du J.Z."/>
            <person name="Liang Y.Q."/>
        </authorList>
    </citation>
    <scope>NUCLEOTIDE SEQUENCE</scope>
    <source>
        <strain evidence="2">A06</strain>
    </source>
</reference>
<dbReference type="Proteomes" id="UP001163821">
    <property type="component" value="Unassembled WGS sequence"/>
</dbReference>
<protein>
    <submittedName>
        <fullName evidence="2">Uncharacterized protein</fullName>
    </submittedName>
</protein>
<keyword evidence="1" id="KW-1133">Transmembrane helix</keyword>
<keyword evidence="1" id="KW-0472">Membrane</keyword>
<evidence type="ECO:0000313" key="3">
    <source>
        <dbReference type="Proteomes" id="UP001163821"/>
    </source>
</evidence>
<proteinExistence type="predicted"/>
<evidence type="ECO:0000313" key="2">
    <source>
        <dbReference type="EMBL" id="MCW0481243.1"/>
    </source>
</evidence>
<dbReference type="RefSeq" id="WP_282589847.1">
    <property type="nucleotide sequence ID" value="NZ_JAPAAF010000001.1"/>
</dbReference>
<comment type="caution">
    <text evidence="2">The sequence shown here is derived from an EMBL/GenBank/DDBJ whole genome shotgun (WGS) entry which is preliminary data.</text>
</comment>
<dbReference type="EMBL" id="JAPAAF010000001">
    <property type="protein sequence ID" value="MCW0481243.1"/>
    <property type="molecule type" value="Genomic_DNA"/>
</dbReference>
<sequence>MDRQTFLTLTTSSQWILFLAVSLVIYSWVERRKRVQQAGQLLFFLLGIFSFWVISSHQIVVPEVLANQPAPKEAKALTYFSGLLLTAFLGLVGFILGLIKTGWAKVPNLILVPVALFLFFMVYQLQR</sequence>
<feature type="transmembrane region" description="Helical" evidence="1">
    <location>
        <begin position="106"/>
        <end position="125"/>
    </location>
</feature>
<gene>
    <name evidence="2" type="ORF">N2K84_00775</name>
</gene>
<feature type="transmembrane region" description="Helical" evidence="1">
    <location>
        <begin position="79"/>
        <end position="99"/>
    </location>
</feature>
<name>A0AA41Y5H3_9BACT</name>
<feature type="transmembrane region" description="Helical" evidence="1">
    <location>
        <begin position="12"/>
        <end position="29"/>
    </location>
</feature>
<dbReference type="AlphaFoldDB" id="A0AA41Y5H3"/>
<feature type="transmembrane region" description="Helical" evidence="1">
    <location>
        <begin position="41"/>
        <end position="59"/>
    </location>
</feature>
<accession>A0AA41Y5H3</accession>
<keyword evidence="3" id="KW-1185">Reference proteome</keyword>
<keyword evidence="1" id="KW-0812">Transmembrane</keyword>